<dbReference type="EMBL" id="JBHMCF010000008">
    <property type="protein sequence ID" value="MFB9469455.1"/>
    <property type="molecule type" value="Genomic_DNA"/>
</dbReference>
<accession>A0ABV5NGM5</accession>
<dbReference type="Proteomes" id="UP001589568">
    <property type="component" value="Unassembled WGS sequence"/>
</dbReference>
<keyword evidence="1" id="KW-1133">Transmembrane helix</keyword>
<keyword evidence="1" id="KW-0812">Transmembrane</keyword>
<name>A0ABV5NGM5_9ACTN</name>
<evidence type="ECO:0000256" key="1">
    <source>
        <dbReference type="SAM" id="Phobius"/>
    </source>
</evidence>
<keyword evidence="4" id="KW-1185">Reference proteome</keyword>
<proteinExistence type="predicted"/>
<feature type="chain" id="PRO_5047302149" evidence="2">
    <location>
        <begin position="28"/>
        <end position="144"/>
    </location>
</feature>
<evidence type="ECO:0000313" key="4">
    <source>
        <dbReference type="Proteomes" id="UP001589568"/>
    </source>
</evidence>
<evidence type="ECO:0000313" key="3">
    <source>
        <dbReference type="EMBL" id="MFB9469455.1"/>
    </source>
</evidence>
<gene>
    <name evidence="3" type="ORF">ACFFR3_08045</name>
</gene>
<keyword evidence="1" id="KW-0472">Membrane</keyword>
<feature type="signal peptide" evidence="2">
    <location>
        <begin position="1"/>
        <end position="27"/>
    </location>
</feature>
<protein>
    <submittedName>
        <fullName evidence="3">Uncharacterized protein</fullName>
    </submittedName>
</protein>
<organism evidence="3 4">
    <name type="scientific">Nonomuraea salmonea</name>
    <dbReference type="NCBI Taxonomy" id="46181"/>
    <lineage>
        <taxon>Bacteria</taxon>
        <taxon>Bacillati</taxon>
        <taxon>Actinomycetota</taxon>
        <taxon>Actinomycetes</taxon>
        <taxon>Streptosporangiales</taxon>
        <taxon>Streptosporangiaceae</taxon>
        <taxon>Nonomuraea</taxon>
    </lineage>
</organism>
<evidence type="ECO:0000256" key="2">
    <source>
        <dbReference type="SAM" id="SignalP"/>
    </source>
</evidence>
<reference evidence="3 4" key="1">
    <citation type="submission" date="2024-09" db="EMBL/GenBank/DDBJ databases">
        <authorList>
            <person name="Sun Q."/>
            <person name="Mori K."/>
        </authorList>
    </citation>
    <scope>NUCLEOTIDE SEQUENCE [LARGE SCALE GENOMIC DNA]</scope>
    <source>
        <strain evidence="3 4">JCM 3324</strain>
    </source>
</reference>
<sequence>MAHPPPQPPTTLTIATTLAASTAAAWAALHLTPGIHLDGPPAHQAQAIAITALLLLATALGSRITIDHTAARRNTPAHLHPGILAISLLLTPAALWLSSQLCTALGLPLRIDGPAALLTGWLVIAAVRLLTGAALKLLTQRTPT</sequence>
<keyword evidence="2" id="KW-0732">Signal</keyword>
<feature type="transmembrane region" description="Helical" evidence="1">
    <location>
        <begin position="43"/>
        <end position="66"/>
    </location>
</feature>
<comment type="caution">
    <text evidence="3">The sequence shown here is derived from an EMBL/GenBank/DDBJ whole genome shotgun (WGS) entry which is preliminary data.</text>
</comment>
<dbReference type="RefSeq" id="WP_364372976.1">
    <property type="nucleotide sequence ID" value="NZ_JBHMCF010000008.1"/>
</dbReference>
<feature type="transmembrane region" description="Helical" evidence="1">
    <location>
        <begin position="78"/>
        <end position="98"/>
    </location>
</feature>
<feature type="transmembrane region" description="Helical" evidence="1">
    <location>
        <begin position="118"/>
        <end position="138"/>
    </location>
</feature>